<dbReference type="AlphaFoldDB" id="A0A2G6E6I6"/>
<dbReference type="InterPro" id="IPR005368">
    <property type="entry name" value="UPF0175"/>
</dbReference>
<protein>
    <submittedName>
        <fullName evidence="2">Uncharacterized protein</fullName>
    </submittedName>
</protein>
<dbReference type="Pfam" id="PF03683">
    <property type="entry name" value="UPF0175"/>
    <property type="match status" value="1"/>
</dbReference>
<reference evidence="2 3" key="1">
    <citation type="submission" date="2017-10" db="EMBL/GenBank/DDBJ databases">
        <title>Novel microbial diversity and functional potential in the marine mammal oral microbiome.</title>
        <authorList>
            <person name="Dudek N.K."/>
            <person name="Sun C.L."/>
            <person name="Burstein D."/>
            <person name="Kantor R.S."/>
            <person name="Aliaga Goltsman D.S."/>
            <person name="Bik E.M."/>
            <person name="Thomas B.C."/>
            <person name="Banfield J.F."/>
            <person name="Relman D.A."/>
        </authorList>
    </citation>
    <scope>NUCLEOTIDE SEQUENCE [LARGE SCALE GENOMIC DNA]</scope>
    <source>
        <strain evidence="2">DOLZORAL124_49_17</strain>
    </source>
</reference>
<comment type="caution">
    <text evidence="2">The sequence shown here is derived from an EMBL/GenBank/DDBJ whole genome shotgun (WGS) entry which is preliminary data.</text>
</comment>
<evidence type="ECO:0000256" key="1">
    <source>
        <dbReference type="ARBA" id="ARBA00005651"/>
    </source>
</evidence>
<accession>A0A2G6E6I6</accession>
<dbReference type="EMBL" id="PDPS01000027">
    <property type="protein sequence ID" value="PID57398.1"/>
    <property type="molecule type" value="Genomic_DNA"/>
</dbReference>
<name>A0A2G6E6I6_9BACT</name>
<evidence type="ECO:0000313" key="3">
    <source>
        <dbReference type="Proteomes" id="UP000229740"/>
    </source>
</evidence>
<gene>
    <name evidence="2" type="ORF">CSB45_07695</name>
</gene>
<dbReference type="Proteomes" id="UP000229740">
    <property type="component" value="Unassembled WGS sequence"/>
</dbReference>
<comment type="similarity">
    <text evidence="1">Belongs to the UPF0175 family.</text>
</comment>
<organism evidence="2 3">
    <name type="scientific">candidate division KSB3 bacterium</name>
    <dbReference type="NCBI Taxonomy" id="2044937"/>
    <lineage>
        <taxon>Bacteria</taxon>
        <taxon>candidate division KSB3</taxon>
    </lineage>
</organism>
<sequence length="118" mass="13942">MIRNKRHRHVTSARDNNTRHMVWLLERGNTMTTTELVFSVPEDILYTLNESKNEFIKKMKLYTAMELYKMHKLSMGKASELANMNKIDFLFELGKYDIPAISYDTDDFQNEVARIMTT</sequence>
<dbReference type="PANTHER" id="PTHR37525:SF1">
    <property type="entry name" value="UPF0175 PROTEIN SSL1255"/>
    <property type="match status" value="1"/>
</dbReference>
<proteinExistence type="inferred from homology"/>
<evidence type="ECO:0000313" key="2">
    <source>
        <dbReference type="EMBL" id="PID57398.1"/>
    </source>
</evidence>
<dbReference type="PANTHER" id="PTHR37525">
    <property type="entry name" value="UPF0175 PROTEIN SSL1255"/>
    <property type="match status" value="1"/>
</dbReference>
<dbReference type="InterPro" id="IPR052264">
    <property type="entry name" value="UPF0175_domain"/>
</dbReference>